<comment type="caution">
    <text evidence="2">The sequence shown here is derived from an EMBL/GenBank/DDBJ whole genome shotgun (WGS) entry which is preliminary data.</text>
</comment>
<dbReference type="AlphaFoldDB" id="A0A7W8EL82"/>
<organism evidence="2 3">
    <name type="scientific">Nonomuraea endophytica</name>
    <dbReference type="NCBI Taxonomy" id="714136"/>
    <lineage>
        <taxon>Bacteria</taxon>
        <taxon>Bacillati</taxon>
        <taxon>Actinomycetota</taxon>
        <taxon>Actinomycetes</taxon>
        <taxon>Streptosporangiales</taxon>
        <taxon>Streptosporangiaceae</taxon>
        <taxon>Nonomuraea</taxon>
    </lineage>
</organism>
<dbReference type="RefSeq" id="WP_184970996.1">
    <property type="nucleotide sequence ID" value="NZ_JACHIN010000013.1"/>
</dbReference>
<dbReference type="Pfam" id="PF05787">
    <property type="entry name" value="PhoX"/>
    <property type="match status" value="1"/>
</dbReference>
<evidence type="ECO:0000313" key="3">
    <source>
        <dbReference type="Proteomes" id="UP000568380"/>
    </source>
</evidence>
<reference evidence="2 3" key="1">
    <citation type="submission" date="2020-08" db="EMBL/GenBank/DDBJ databases">
        <title>Genomic Encyclopedia of Type Strains, Phase IV (KMG-IV): sequencing the most valuable type-strain genomes for metagenomic binning, comparative biology and taxonomic classification.</title>
        <authorList>
            <person name="Goeker M."/>
        </authorList>
    </citation>
    <scope>NUCLEOTIDE SEQUENCE [LARGE SCALE GENOMIC DNA]</scope>
    <source>
        <strain evidence="2 3">DSM 45385</strain>
    </source>
</reference>
<protein>
    <submittedName>
        <fullName evidence="2">Secreted PhoX family phosphatase</fullName>
    </submittedName>
</protein>
<dbReference type="InterPro" id="IPR008557">
    <property type="entry name" value="PhoX"/>
</dbReference>
<dbReference type="Proteomes" id="UP000568380">
    <property type="component" value="Unassembled WGS sequence"/>
</dbReference>
<dbReference type="EMBL" id="JACHIN010000013">
    <property type="protein sequence ID" value="MBB5082602.1"/>
    <property type="molecule type" value="Genomic_DNA"/>
</dbReference>
<gene>
    <name evidence="2" type="ORF">HNR40_008097</name>
</gene>
<dbReference type="InterPro" id="IPR011659">
    <property type="entry name" value="WD40"/>
</dbReference>
<keyword evidence="3" id="KW-1185">Reference proteome</keyword>
<dbReference type="InterPro" id="IPR011045">
    <property type="entry name" value="N2O_reductase_N"/>
</dbReference>
<accession>A0A7W8EL82</accession>
<evidence type="ECO:0000313" key="2">
    <source>
        <dbReference type="EMBL" id="MBB5082602.1"/>
    </source>
</evidence>
<name>A0A7W8EL82_9ACTN</name>
<evidence type="ECO:0000256" key="1">
    <source>
        <dbReference type="SAM" id="MobiDB-lite"/>
    </source>
</evidence>
<dbReference type="SUPFAM" id="SSF50974">
    <property type="entry name" value="Nitrous oxide reductase, N-terminal domain"/>
    <property type="match status" value="1"/>
</dbReference>
<proteinExistence type="predicted"/>
<dbReference type="PANTHER" id="PTHR35399:SF2">
    <property type="entry name" value="DUF839 DOMAIN-CONTAINING PROTEIN"/>
    <property type="match status" value="1"/>
</dbReference>
<dbReference type="Pfam" id="PF07676">
    <property type="entry name" value="PD40"/>
    <property type="match status" value="1"/>
</dbReference>
<dbReference type="PANTHER" id="PTHR35399">
    <property type="entry name" value="SLR8030 PROTEIN"/>
    <property type="match status" value="1"/>
</dbReference>
<feature type="region of interest" description="Disordered" evidence="1">
    <location>
        <begin position="332"/>
        <end position="355"/>
    </location>
</feature>
<sequence length="355" mass="37525">MLPSTPLRASAVVAVGTLWQGTARAGAGPYGPLLPPNGDGLALPEGFTSRIVARSGRKVAGLKWHAAPAGGACFPDGDGWIYVSNSKVPLLGGASALCFGANGTVIEAYRVLPGTTLNSAGGATPWNTWLSCEETESGRVFECDPYGERAARPRLAMGRFRHQAVACDPERQVVYLTEDEPDGCFYRFRPRDWADLTEGALEVLTTGGAWRAVPHPAAPVEPTRFQVPDALRFDGAGGCHYADGICSFTTRGDGRVWSYSAGTGRLETVRDVDHLSGSGRRFVAQDGGSMEISVITRAGEVAPFARLEGHGHSEPAGPAFSPDGARLYFSSQRGRTGARAGTDGHTFEVTGPFRA</sequence>